<feature type="region of interest" description="Disordered" evidence="1">
    <location>
        <begin position="9"/>
        <end position="54"/>
    </location>
</feature>
<feature type="compositionally biased region" description="Low complexity" evidence="1">
    <location>
        <begin position="336"/>
        <end position="351"/>
    </location>
</feature>
<comment type="caution">
    <text evidence="2">The sequence shown here is derived from an EMBL/GenBank/DDBJ whole genome shotgun (WGS) entry which is preliminary data.</text>
</comment>
<evidence type="ECO:0000256" key="1">
    <source>
        <dbReference type="SAM" id="MobiDB-lite"/>
    </source>
</evidence>
<name>A0AAE0XC56_9PEZI</name>
<organism evidence="2 3">
    <name type="scientific">Podospora appendiculata</name>
    <dbReference type="NCBI Taxonomy" id="314037"/>
    <lineage>
        <taxon>Eukaryota</taxon>
        <taxon>Fungi</taxon>
        <taxon>Dikarya</taxon>
        <taxon>Ascomycota</taxon>
        <taxon>Pezizomycotina</taxon>
        <taxon>Sordariomycetes</taxon>
        <taxon>Sordariomycetidae</taxon>
        <taxon>Sordariales</taxon>
        <taxon>Podosporaceae</taxon>
        <taxon>Podospora</taxon>
    </lineage>
</organism>
<evidence type="ECO:0000313" key="2">
    <source>
        <dbReference type="EMBL" id="KAK3690005.1"/>
    </source>
</evidence>
<keyword evidence="3" id="KW-1185">Reference proteome</keyword>
<feature type="region of interest" description="Disordered" evidence="1">
    <location>
        <begin position="330"/>
        <end position="363"/>
    </location>
</feature>
<feature type="region of interest" description="Disordered" evidence="1">
    <location>
        <begin position="473"/>
        <end position="508"/>
    </location>
</feature>
<gene>
    <name evidence="2" type="ORF">B0T22DRAFT_184455</name>
</gene>
<reference evidence="2" key="1">
    <citation type="journal article" date="2023" name="Mol. Phylogenet. Evol.">
        <title>Genome-scale phylogeny and comparative genomics of the fungal order Sordariales.</title>
        <authorList>
            <person name="Hensen N."/>
            <person name="Bonometti L."/>
            <person name="Westerberg I."/>
            <person name="Brannstrom I.O."/>
            <person name="Guillou S."/>
            <person name="Cros-Aarteil S."/>
            <person name="Calhoun S."/>
            <person name="Haridas S."/>
            <person name="Kuo A."/>
            <person name="Mondo S."/>
            <person name="Pangilinan J."/>
            <person name="Riley R."/>
            <person name="LaButti K."/>
            <person name="Andreopoulos B."/>
            <person name="Lipzen A."/>
            <person name="Chen C."/>
            <person name="Yan M."/>
            <person name="Daum C."/>
            <person name="Ng V."/>
            <person name="Clum A."/>
            <person name="Steindorff A."/>
            <person name="Ohm R.A."/>
            <person name="Martin F."/>
            <person name="Silar P."/>
            <person name="Natvig D.O."/>
            <person name="Lalanne C."/>
            <person name="Gautier V."/>
            <person name="Ament-Velasquez S.L."/>
            <person name="Kruys A."/>
            <person name="Hutchinson M.I."/>
            <person name="Powell A.J."/>
            <person name="Barry K."/>
            <person name="Miller A.N."/>
            <person name="Grigoriev I.V."/>
            <person name="Debuchy R."/>
            <person name="Gladieux P."/>
            <person name="Hiltunen Thoren M."/>
            <person name="Johannesson H."/>
        </authorList>
    </citation>
    <scope>NUCLEOTIDE SEQUENCE</scope>
    <source>
        <strain evidence="2">CBS 314.62</strain>
    </source>
</reference>
<feature type="compositionally biased region" description="Polar residues" evidence="1">
    <location>
        <begin position="209"/>
        <end position="220"/>
    </location>
</feature>
<feature type="region of interest" description="Disordered" evidence="1">
    <location>
        <begin position="112"/>
        <end position="131"/>
    </location>
</feature>
<evidence type="ECO:0000313" key="3">
    <source>
        <dbReference type="Proteomes" id="UP001270362"/>
    </source>
</evidence>
<feature type="region of interest" description="Disordered" evidence="1">
    <location>
        <begin position="382"/>
        <end position="458"/>
    </location>
</feature>
<accession>A0AAE0XC56</accession>
<feature type="compositionally biased region" description="Low complexity" evidence="1">
    <location>
        <begin position="482"/>
        <end position="491"/>
    </location>
</feature>
<proteinExistence type="predicted"/>
<feature type="region of interest" description="Disordered" evidence="1">
    <location>
        <begin position="188"/>
        <end position="235"/>
    </location>
</feature>
<dbReference type="Proteomes" id="UP001270362">
    <property type="component" value="Unassembled WGS sequence"/>
</dbReference>
<sequence length="649" mass="70707">MFGNITHMLSGASARPVAPKDVPPPTPVNFPRCYPQDHPQDRGREHGRDPDQPSKPIIAVLQSIVRPTEVTVSHLEALGTHVTNDCPLEALIPDPTFIPDFASWRALSPDDAHATNESTRKRLNNGNLSPGCQTYLERQREFSIPNESAYRAVRRIPAPKGQPQARLGNSFEFFRYLELFSTYWDDTSKPPAPKLKPSESTTTTTTTTVNDGAETQSTPENAKKPKDNPDDPDPVIFYRTGTGHQMPTEYRQNMLTAFVKLVAYDFGCNVSAPRVEPRLFLTSGSPSPRSSYFSSGCTFVFRTPITRESARAGIVEGPIAAVSARHTTSFPPLRRAPAAPNSASAANSSSQPPTPTTPSTADRDSTLDLAREVVAALITAQHRAREGGAEKRIGEGAWWTTKPRWGGGSGGPIGREVEMQSGADQTIGDKDEPPPPNPNPNPDLDAIRSPTTVSPVEGQRPVASAAIEVALARRPGSSRPAPGSYGPFSSSGSGGNNGSKTTKRLKKSGNLPMYDSYRMVRPPAAVWDKKTKYLALGRKKGADYDDVFVISALFHHISVVRVRVPDRLLAVLAGKEDGIVGAGGTKSWGMLEVRRSPWFDFFKVEERVKAMETLWAMMAWLMREEEKNDDVGQEGKTRAVRGDVEMAGT</sequence>
<feature type="compositionally biased region" description="Basic and acidic residues" evidence="1">
    <location>
        <begin position="38"/>
        <end position="52"/>
    </location>
</feature>
<protein>
    <submittedName>
        <fullName evidence="2">Uncharacterized protein</fullName>
    </submittedName>
</protein>
<dbReference type="EMBL" id="JAULSO010000002">
    <property type="protein sequence ID" value="KAK3690005.1"/>
    <property type="molecule type" value="Genomic_DNA"/>
</dbReference>
<reference evidence="2" key="2">
    <citation type="submission" date="2023-06" db="EMBL/GenBank/DDBJ databases">
        <authorList>
            <consortium name="Lawrence Berkeley National Laboratory"/>
            <person name="Haridas S."/>
            <person name="Hensen N."/>
            <person name="Bonometti L."/>
            <person name="Westerberg I."/>
            <person name="Brannstrom I.O."/>
            <person name="Guillou S."/>
            <person name="Cros-Aarteil S."/>
            <person name="Calhoun S."/>
            <person name="Kuo A."/>
            <person name="Mondo S."/>
            <person name="Pangilinan J."/>
            <person name="Riley R."/>
            <person name="Labutti K."/>
            <person name="Andreopoulos B."/>
            <person name="Lipzen A."/>
            <person name="Chen C."/>
            <person name="Yanf M."/>
            <person name="Daum C."/>
            <person name="Ng V."/>
            <person name="Clum A."/>
            <person name="Steindorff A."/>
            <person name="Ohm R."/>
            <person name="Martin F."/>
            <person name="Silar P."/>
            <person name="Natvig D."/>
            <person name="Lalanne C."/>
            <person name="Gautier V."/>
            <person name="Ament-Velasquez S.L."/>
            <person name="Kruys A."/>
            <person name="Hutchinson M.I."/>
            <person name="Powell A.J."/>
            <person name="Barry K."/>
            <person name="Miller A.N."/>
            <person name="Grigoriev I.V."/>
            <person name="Debuchy R."/>
            <person name="Gladieux P."/>
            <person name="Thoren M.H."/>
            <person name="Johannesson H."/>
        </authorList>
    </citation>
    <scope>NUCLEOTIDE SEQUENCE</scope>
    <source>
        <strain evidence="2">CBS 314.62</strain>
    </source>
</reference>
<feature type="compositionally biased region" description="Basic and acidic residues" evidence="1">
    <location>
        <begin position="383"/>
        <end position="394"/>
    </location>
</feature>
<dbReference type="AlphaFoldDB" id="A0AAE0XC56"/>